<proteinExistence type="predicted"/>
<evidence type="ECO:0000313" key="2">
    <source>
        <dbReference type="Proteomes" id="UP000887540"/>
    </source>
</evidence>
<keyword evidence="2" id="KW-1185">Reference proteome</keyword>
<reference evidence="3" key="1">
    <citation type="submission" date="2022-11" db="UniProtKB">
        <authorList>
            <consortium name="WormBaseParasite"/>
        </authorList>
    </citation>
    <scope>IDENTIFICATION</scope>
</reference>
<evidence type="ECO:0000313" key="3">
    <source>
        <dbReference type="WBParaSite" id="ACRNAN_Path_49.g182.t1"/>
    </source>
</evidence>
<feature type="compositionally biased region" description="Low complexity" evidence="1">
    <location>
        <begin position="342"/>
        <end position="352"/>
    </location>
</feature>
<feature type="region of interest" description="Disordered" evidence="1">
    <location>
        <begin position="193"/>
        <end position="225"/>
    </location>
</feature>
<dbReference type="Proteomes" id="UP000887540">
    <property type="component" value="Unplaced"/>
</dbReference>
<feature type="region of interest" description="Disordered" evidence="1">
    <location>
        <begin position="327"/>
        <end position="368"/>
    </location>
</feature>
<dbReference type="Gene3D" id="1.25.40.20">
    <property type="entry name" value="Ankyrin repeat-containing domain"/>
    <property type="match status" value="1"/>
</dbReference>
<protein>
    <submittedName>
        <fullName evidence="3">Ankyrin repeat protein</fullName>
    </submittedName>
</protein>
<dbReference type="InterPro" id="IPR036770">
    <property type="entry name" value="Ankyrin_rpt-contain_sf"/>
</dbReference>
<organism evidence="2 3">
    <name type="scientific">Acrobeloides nanus</name>
    <dbReference type="NCBI Taxonomy" id="290746"/>
    <lineage>
        <taxon>Eukaryota</taxon>
        <taxon>Metazoa</taxon>
        <taxon>Ecdysozoa</taxon>
        <taxon>Nematoda</taxon>
        <taxon>Chromadorea</taxon>
        <taxon>Rhabditida</taxon>
        <taxon>Tylenchina</taxon>
        <taxon>Cephalobomorpha</taxon>
        <taxon>Cephaloboidea</taxon>
        <taxon>Cephalobidae</taxon>
        <taxon>Acrobeloides</taxon>
    </lineage>
</organism>
<dbReference type="WBParaSite" id="ACRNAN_Path_49.g182.t1">
    <property type="protein sequence ID" value="ACRNAN_Path_49.g182.t1"/>
    <property type="gene ID" value="ACRNAN_Path_49.g182"/>
</dbReference>
<dbReference type="SUPFAM" id="SSF48403">
    <property type="entry name" value="Ankyrin repeat"/>
    <property type="match status" value="1"/>
</dbReference>
<dbReference type="AlphaFoldDB" id="A0A914C7E6"/>
<name>A0A914C7E6_9BILA</name>
<evidence type="ECO:0000256" key="1">
    <source>
        <dbReference type="SAM" id="MobiDB-lite"/>
    </source>
</evidence>
<accession>A0A914C7E6</accession>
<sequence length="368" mass="40683">MVFSKLKTDEPTNQEIENSKWIDLTAQDEEGNSALILAVLSHRPPIVRLILEKAIAANKFNEVFAMVNKRGETAYSISLRNQTSECARVIEEMAELDRQQNGKKSRKHLRTTQSAVTFKLPPHHHRKMRRPKSEDAMMAADTSEIEAEFVEGFVQPSTIKEELAEDFIRRSRQASPNFRVSTEENVLLPDTNFMREKSKSTGTSDSKSQVISVTRPPAPSSTHPQAGVIISIGGKLKSLLKGSGDDKKRNVREYAVGSASDLSPSSSGLLGDELHEYLPPFSSTADDSFTSMLSPTTSHRPQRSLSANVVDDSQIAFDFSLLSTKDDSRESIPIPDVDENISRSSSVKSSKSMRNRAASCDARPRATT</sequence>